<organism evidence="2">
    <name type="scientific">Triticum urartu</name>
    <name type="common">Red wild einkorn</name>
    <name type="synonym">Crithodium urartu</name>
    <dbReference type="NCBI Taxonomy" id="4572"/>
    <lineage>
        <taxon>Eukaryota</taxon>
        <taxon>Viridiplantae</taxon>
        <taxon>Streptophyta</taxon>
        <taxon>Embryophyta</taxon>
        <taxon>Tracheophyta</taxon>
        <taxon>Spermatophyta</taxon>
        <taxon>Magnoliopsida</taxon>
        <taxon>Liliopsida</taxon>
        <taxon>Poales</taxon>
        <taxon>Poaceae</taxon>
        <taxon>BOP clade</taxon>
        <taxon>Pooideae</taxon>
        <taxon>Triticodae</taxon>
        <taxon>Triticeae</taxon>
        <taxon>Triticinae</taxon>
        <taxon>Triticum</taxon>
    </lineage>
</organism>
<dbReference type="STRING" id="4572.M7YJR1"/>
<dbReference type="PANTHER" id="PTHR48040:SF64">
    <property type="entry name" value="ABC TRANSPORTER DOMAIN-CONTAINING PROTEIN"/>
    <property type="match status" value="1"/>
</dbReference>
<accession>M7YJR1</accession>
<dbReference type="InterPro" id="IPR003439">
    <property type="entry name" value="ABC_transporter-like_ATP-bd"/>
</dbReference>
<dbReference type="AlphaFoldDB" id="M7YJR1"/>
<dbReference type="SMART" id="SM00382">
    <property type="entry name" value="AAA"/>
    <property type="match status" value="1"/>
</dbReference>
<dbReference type="OMA" id="INEFEMM"/>
<dbReference type="InterPro" id="IPR003593">
    <property type="entry name" value="AAA+_ATPase"/>
</dbReference>
<protein>
    <submittedName>
        <fullName evidence="2">Pleiotropic drug resistance protein 2</fullName>
    </submittedName>
</protein>
<dbReference type="SUPFAM" id="SSF52540">
    <property type="entry name" value="P-loop containing nucleoside triphosphate hydrolases"/>
    <property type="match status" value="1"/>
</dbReference>
<feature type="domain" description="AAA+ ATPase" evidence="1">
    <location>
        <begin position="71"/>
        <end position="246"/>
    </location>
</feature>
<dbReference type="EMBL" id="KD266367">
    <property type="protein sequence ID" value="EMS47066.1"/>
    <property type="molecule type" value="Genomic_DNA"/>
</dbReference>
<dbReference type="PANTHER" id="PTHR48040">
    <property type="entry name" value="PLEIOTROPIC DRUG RESISTANCE PROTEIN 1-LIKE ISOFORM X1"/>
    <property type="match status" value="1"/>
</dbReference>
<gene>
    <name evidence="2" type="ORF">TRIUR3_19337</name>
</gene>
<proteinExistence type="predicted"/>
<dbReference type="eggNOG" id="KOG0065">
    <property type="taxonomic scope" value="Eukaryota"/>
</dbReference>
<dbReference type="GO" id="GO:0016887">
    <property type="term" value="F:ATP hydrolysis activity"/>
    <property type="evidence" value="ECO:0007669"/>
    <property type="project" value="InterPro"/>
</dbReference>
<dbReference type="Pfam" id="PF00005">
    <property type="entry name" value="ABC_tran"/>
    <property type="match status" value="1"/>
</dbReference>
<evidence type="ECO:0000259" key="1">
    <source>
        <dbReference type="SMART" id="SM00382"/>
    </source>
</evidence>
<evidence type="ECO:0000313" key="2">
    <source>
        <dbReference type="EMBL" id="EMS47066.1"/>
    </source>
</evidence>
<name>M7YJR1_TRIUA</name>
<dbReference type="InterPro" id="IPR027417">
    <property type="entry name" value="P-loop_NTPase"/>
</dbReference>
<reference evidence="2" key="1">
    <citation type="journal article" date="2013" name="Nature">
        <title>Draft genome of the wheat A-genome progenitor Triticum urartu.</title>
        <authorList>
            <person name="Ling H.Q."/>
            <person name="Zhao S."/>
            <person name="Liu D."/>
            <person name="Wang J."/>
            <person name="Sun H."/>
            <person name="Zhang C."/>
            <person name="Fan H."/>
            <person name="Li D."/>
            <person name="Dong L."/>
            <person name="Tao Y."/>
            <person name="Gao C."/>
            <person name="Wu H."/>
            <person name="Li Y."/>
            <person name="Cui Y."/>
            <person name="Guo X."/>
            <person name="Zheng S."/>
            <person name="Wang B."/>
            <person name="Yu K."/>
            <person name="Liang Q."/>
            <person name="Yang W."/>
            <person name="Lou X."/>
            <person name="Chen J."/>
            <person name="Feng M."/>
            <person name="Jian J."/>
            <person name="Zhang X."/>
            <person name="Luo G."/>
            <person name="Jiang Y."/>
            <person name="Liu J."/>
            <person name="Wang Z."/>
            <person name="Sha Y."/>
            <person name="Zhang B."/>
            <person name="Wu H."/>
            <person name="Tang D."/>
            <person name="Shen Q."/>
            <person name="Xue P."/>
            <person name="Zou S."/>
            <person name="Wang X."/>
            <person name="Liu X."/>
            <person name="Wang F."/>
            <person name="Yang Y."/>
            <person name="An X."/>
            <person name="Dong Z."/>
            <person name="Zhang K."/>
            <person name="Zhang X."/>
            <person name="Luo M.C."/>
            <person name="Dvorak J."/>
            <person name="Tong Y."/>
            <person name="Wang J."/>
            <person name="Yang H."/>
            <person name="Li Z."/>
            <person name="Wang D."/>
            <person name="Zhang A."/>
            <person name="Wang J."/>
        </authorList>
    </citation>
    <scope>NUCLEOTIDE SEQUENCE</scope>
</reference>
<dbReference type="Gene3D" id="3.40.50.300">
    <property type="entry name" value="P-loop containing nucleotide triphosphate hydrolases"/>
    <property type="match status" value="1"/>
</dbReference>
<sequence>MKWLGIGSLKVEVQFQDLTVETHVRIGRRELPTLPNCVVNAAQELASHSHMCTPRKRAVKIINGASGTIRPSRMTLLLGAPGSGKTTFLKALAGKLDLSLKRKGKVMYNGDEVNSSTPQHMHAYISQYDLHHAEMTVIETIDFASNMLGTDNEFVLIFGMKTIEIIGEAARGKKDVVNEVDKNLDSFFKATTFGEGRNLTTNYIIKHNHNIYAMQILGLSECTDTLVGDEMRRGISGGQKKRLTIG</sequence>
<dbReference type="GO" id="GO:0005524">
    <property type="term" value="F:ATP binding"/>
    <property type="evidence" value="ECO:0007669"/>
    <property type="project" value="InterPro"/>
</dbReference>